<dbReference type="NCBIfam" id="NF033788">
    <property type="entry name" value="HTH_metalloreg"/>
    <property type="match status" value="1"/>
</dbReference>
<organism evidence="2 3">
    <name type="scientific">Turneriella parva (strain ATCC BAA-1111 / DSM 21527 / NCTC 11395 / H)</name>
    <name type="common">Leptospira parva</name>
    <dbReference type="NCBI Taxonomy" id="869212"/>
    <lineage>
        <taxon>Bacteria</taxon>
        <taxon>Pseudomonadati</taxon>
        <taxon>Spirochaetota</taxon>
        <taxon>Spirochaetia</taxon>
        <taxon>Leptospirales</taxon>
        <taxon>Leptospiraceae</taxon>
        <taxon>Turneriella</taxon>
    </lineage>
</organism>
<dbReference type="RefSeq" id="WP_014802097.1">
    <property type="nucleotide sequence ID" value="NC_018020.1"/>
</dbReference>
<dbReference type="PANTHER" id="PTHR38600">
    <property type="entry name" value="TRANSCRIPTIONAL REGULATORY PROTEIN"/>
    <property type="match status" value="1"/>
</dbReference>
<evidence type="ECO:0000259" key="1">
    <source>
        <dbReference type="PROSITE" id="PS50987"/>
    </source>
</evidence>
<dbReference type="PROSITE" id="PS50987">
    <property type="entry name" value="HTH_ARSR_2"/>
    <property type="match status" value="1"/>
</dbReference>
<accession>I4B2S2</accession>
<dbReference type="Proteomes" id="UP000006048">
    <property type="component" value="Chromosome"/>
</dbReference>
<dbReference type="GO" id="GO:0003700">
    <property type="term" value="F:DNA-binding transcription factor activity"/>
    <property type="evidence" value="ECO:0007669"/>
    <property type="project" value="InterPro"/>
</dbReference>
<dbReference type="PRINTS" id="PR00778">
    <property type="entry name" value="HTHARSR"/>
</dbReference>
<dbReference type="OrthoDB" id="9799175at2"/>
<dbReference type="HOGENOM" id="CLU_097806_0_2_12"/>
<dbReference type="Gene3D" id="1.10.10.10">
    <property type="entry name" value="Winged helix-like DNA-binding domain superfamily/Winged helix DNA-binding domain"/>
    <property type="match status" value="1"/>
</dbReference>
<dbReference type="InterPro" id="IPR011991">
    <property type="entry name" value="ArsR-like_HTH"/>
</dbReference>
<dbReference type="InterPro" id="IPR001845">
    <property type="entry name" value="HTH_ArsR_DNA-bd_dom"/>
</dbReference>
<dbReference type="InterPro" id="IPR036390">
    <property type="entry name" value="WH_DNA-bd_sf"/>
</dbReference>
<feature type="domain" description="HTH arsR-type" evidence="1">
    <location>
        <begin position="3"/>
        <end position="97"/>
    </location>
</feature>
<name>I4B2S2_TURPD</name>
<dbReference type="SUPFAM" id="SSF46785">
    <property type="entry name" value="Winged helix' DNA-binding domain"/>
    <property type="match status" value="1"/>
</dbReference>
<evidence type="ECO:0000313" key="2">
    <source>
        <dbReference type="EMBL" id="AFM11579.1"/>
    </source>
</evidence>
<dbReference type="CDD" id="cd00090">
    <property type="entry name" value="HTH_ARSR"/>
    <property type="match status" value="1"/>
</dbReference>
<sequence>MTTTTSGGDHLSLTFAALADPTRRAMLTRLGQGPATVTELAKPFSISGPAITKHLKVLEKAGLITREKEAQWRRCRIEAQRLREANEFIEKYRKFWEDSFDRLEVYLQKLQAKDAQPAIKASAEPGVTGGTEGEGI</sequence>
<reference evidence="2 3" key="1">
    <citation type="submission" date="2012-06" db="EMBL/GenBank/DDBJ databases">
        <title>The complete chromosome of genome of Turneriella parva DSM 21527.</title>
        <authorList>
            <consortium name="US DOE Joint Genome Institute (JGI-PGF)"/>
            <person name="Lucas S."/>
            <person name="Han J."/>
            <person name="Lapidus A."/>
            <person name="Bruce D."/>
            <person name="Goodwin L."/>
            <person name="Pitluck S."/>
            <person name="Peters L."/>
            <person name="Kyrpides N."/>
            <person name="Mavromatis K."/>
            <person name="Ivanova N."/>
            <person name="Mikhailova N."/>
            <person name="Chertkov O."/>
            <person name="Detter J.C."/>
            <person name="Tapia R."/>
            <person name="Han C."/>
            <person name="Land M."/>
            <person name="Hauser L."/>
            <person name="Markowitz V."/>
            <person name="Cheng J.-F."/>
            <person name="Hugenholtz P."/>
            <person name="Woyke T."/>
            <person name="Wu D."/>
            <person name="Gronow S."/>
            <person name="Wellnitz S."/>
            <person name="Brambilla E."/>
            <person name="Klenk H.-P."/>
            <person name="Eisen J.A."/>
        </authorList>
    </citation>
    <scope>NUCLEOTIDE SEQUENCE [LARGE SCALE GENOMIC DNA]</scope>
    <source>
        <strain evidence="3">ATCC BAA-1111 / DSM 21527 / NCTC 11395 / H</strain>
    </source>
</reference>
<proteinExistence type="predicted"/>
<dbReference type="PATRIC" id="fig|869212.3.peg.904"/>
<dbReference type="SMART" id="SM00418">
    <property type="entry name" value="HTH_ARSR"/>
    <property type="match status" value="1"/>
</dbReference>
<dbReference type="STRING" id="869212.Turpa_0930"/>
<dbReference type="AlphaFoldDB" id="I4B2S2"/>
<keyword evidence="3" id="KW-1185">Reference proteome</keyword>
<gene>
    <name evidence="2" type="ordered locus">Turpa_0930</name>
</gene>
<dbReference type="EMBL" id="CP002959">
    <property type="protein sequence ID" value="AFM11579.1"/>
    <property type="molecule type" value="Genomic_DNA"/>
</dbReference>
<evidence type="ECO:0000313" key="3">
    <source>
        <dbReference type="Proteomes" id="UP000006048"/>
    </source>
</evidence>
<dbReference type="Pfam" id="PF12840">
    <property type="entry name" value="HTH_20"/>
    <property type="match status" value="1"/>
</dbReference>
<protein>
    <submittedName>
        <fullName evidence="2">Transcriptional regulator, ArsR family</fullName>
    </submittedName>
</protein>
<dbReference type="KEGG" id="tpx:Turpa_0930"/>
<dbReference type="InterPro" id="IPR036388">
    <property type="entry name" value="WH-like_DNA-bd_sf"/>
</dbReference>
<dbReference type="PANTHER" id="PTHR38600:SF2">
    <property type="entry name" value="SLL0088 PROTEIN"/>
    <property type="match status" value="1"/>
</dbReference>